<dbReference type="SUPFAM" id="SSF52540">
    <property type="entry name" value="P-loop containing nucleoside triphosphate hydrolases"/>
    <property type="match status" value="1"/>
</dbReference>
<dbReference type="Proteomes" id="UP000307943">
    <property type="component" value="Unassembled WGS sequence"/>
</dbReference>
<dbReference type="AlphaFoldDB" id="A0A5C4T7N9"/>
<keyword evidence="2" id="KW-0238">DNA-binding</keyword>
<dbReference type="GO" id="GO:0006355">
    <property type="term" value="P:regulation of DNA-templated transcription"/>
    <property type="evidence" value="ECO:0007669"/>
    <property type="project" value="InterPro"/>
</dbReference>
<evidence type="ECO:0000313" key="6">
    <source>
        <dbReference type="Proteomes" id="UP000307943"/>
    </source>
</evidence>
<keyword evidence="1" id="KW-0805">Transcription regulation</keyword>
<dbReference type="Pfam" id="PF25873">
    <property type="entry name" value="WHD_MalT"/>
    <property type="match status" value="1"/>
</dbReference>
<sequence length="817" mass="91508">MTDSINPPPTAAHLARPLAVLRREAGRPLIAVTAPTGYGKTMLLRALADTLSGENTVLWLSLGPENNKNDRFLAQIADAIAGTTSDVHIFVDRYEAIHEDSFHRALEQLIEDAGERVQFYIASRVKLPFYHRLRSRHPGPYMLTCEHLKMNSGEMTQAIRRETGRELAAGPAKRLYALTDGWPLAVMHYAALLKENRAEPLHERAALEALPVEMYGILLDNVFLEQPPETLPFMLFTSVPDFFDTALARLVTEDPDCQETLERLLATNLLLTRGEGGRFRYVPLFAAWLRNRLYESDERAPATIHALVSRWAEERGMLVEAVWHALRTPDMERAAGLLLGDIEITLAQPCGRLLELLDQFPTQEVVRRPSLALLHAFLLINDHRISAAEKVIDLAEALMTDEFYSFGPTGENLRGYFATIRSRIALMRLDSERGIALMHEAAALLLGPGRLYTHFNAIEPAGSSLLRSNAGFWGAIDQALAIYGYAEPLWGGSNQGYGIIQTILGECYYLRGQLEEAERSLQRGLFIGLDLLDTGIVLPAALTLVQLRLATGETQAARAMLEEIRLQIAARASVDTDAVLEACQALVHIKTGQTAAVRKWLKEQRQDTGAVPDITWLYEYIVLLRAYICLGRTREGLAFGERLAYYAEARNLHYYVAEINLLLALLHADGGDNGTAVRKLEKSLETGSKEGYVQLYLEEWDKAEPLVGALTKKLRLHSTPGSGESVAFCRRLQQLRDERWLSTDKDRFVRARLTNKEYAILQLLIEGRSNNDIADKLAIRLETVKTHCKNIYGKLGLKGRKAVMRHFEDIRGAARSR</sequence>
<evidence type="ECO:0000256" key="1">
    <source>
        <dbReference type="ARBA" id="ARBA00023015"/>
    </source>
</evidence>
<dbReference type="SUPFAM" id="SSF46894">
    <property type="entry name" value="C-terminal effector domain of the bipartite response regulators"/>
    <property type="match status" value="1"/>
</dbReference>
<dbReference type="OrthoDB" id="2675359at2"/>
<feature type="domain" description="HTH luxR-type" evidence="4">
    <location>
        <begin position="746"/>
        <end position="811"/>
    </location>
</feature>
<dbReference type="RefSeq" id="WP_139603569.1">
    <property type="nucleotide sequence ID" value="NZ_VDCQ01000024.1"/>
</dbReference>
<proteinExistence type="predicted"/>
<keyword evidence="6" id="KW-1185">Reference proteome</keyword>
<dbReference type="Pfam" id="PF00196">
    <property type="entry name" value="GerE"/>
    <property type="match status" value="1"/>
</dbReference>
<dbReference type="CDD" id="cd06170">
    <property type="entry name" value="LuxR_C_like"/>
    <property type="match status" value="1"/>
</dbReference>
<comment type="caution">
    <text evidence="5">The sequence shown here is derived from an EMBL/GenBank/DDBJ whole genome shotgun (WGS) entry which is preliminary data.</text>
</comment>
<evidence type="ECO:0000313" key="5">
    <source>
        <dbReference type="EMBL" id="TNJ64875.1"/>
    </source>
</evidence>
<evidence type="ECO:0000256" key="2">
    <source>
        <dbReference type="ARBA" id="ARBA00023125"/>
    </source>
</evidence>
<protein>
    <recommendedName>
        <fullName evidence="4">HTH luxR-type domain-containing protein</fullName>
    </recommendedName>
</protein>
<dbReference type="InterPro" id="IPR036388">
    <property type="entry name" value="WH-like_DNA-bd_sf"/>
</dbReference>
<dbReference type="InterPro" id="IPR041617">
    <property type="entry name" value="TPR_MalT"/>
</dbReference>
<dbReference type="SUPFAM" id="SSF48452">
    <property type="entry name" value="TPR-like"/>
    <property type="match status" value="1"/>
</dbReference>
<dbReference type="PROSITE" id="PS50043">
    <property type="entry name" value="HTH_LUXR_2"/>
    <property type="match status" value="1"/>
</dbReference>
<evidence type="ECO:0000256" key="3">
    <source>
        <dbReference type="ARBA" id="ARBA00023163"/>
    </source>
</evidence>
<dbReference type="PANTHER" id="PTHR44688">
    <property type="entry name" value="DNA-BINDING TRANSCRIPTIONAL ACTIVATOR DEVR_DOSR"/>
    <property type="match status" value="1"/>
</dbReference>
<dbReference type="InterPro" id="IPR011990">
    <property type="entry name" value="TPR-like_helical_dom_sf"/>
</dbReference>
<name>A0A5C4T7N9_9BACL</name>
<dbReference type="PANTHER" id="PTHR44688:SF16">
    <property type="entry name" value="DNA-BINDING TRANSCRIPTIONAL ACTIVATOR DEVR_DOSR"/>
    <property type="match status" value="1"/>
</dbReference>
<dbReference type="Gene3D" id="1.10.10.10">
    <property type="entry name" value="Winged helix-like DNA-binding domain superfamily/Winged helix DNA-binding domain"/>
    <property type="match status" value="1"/>
</dbReference>
<dbReference type="EMBL" id="VDCQ01000024">
    <property type="protein sequence ID" value="TNJ64875.1"/>
    <property type="molecule type" value="Genomic_DNA"/>
</dbReference>
<dbReference type="InterPro" id="IPR016032">
    <property type="entry name" value="Sig_transdc_resp-reg_C-effctor"/>
</dbReference>
<evidence type="ECO:0000259" key="4">
    <source>
        <dbReference type="PROSITE" id="PS50043"/>
    </source>
</evidence>
<dbReference type="InterPro" id="IPR000792">
    <property type="entry name" value="Tscrpt_reg_LuxR_C"/>
</dbReference>
<dbReference type="PROSITE" id="PS00622">
    <property type="entry name" value="HTH_LUXR_1"/>
    <property type="match status" value="1"/>
</dbReference>
<dbReference type="GO" id="GO:0003677">
    <property type="term" value="F:DNA binding"/>
    <property type="evidence" value="ECO:0007669"/>
    <property type="project" value="UniProtKB-KW"/>
</dbReference>
<dbReference type="Gene3D" id="1.25.40.10">
    <property type="entry name" value="Tetratricopeptide repeat domain"/>
    <property type="match status" value="1"/>
</dbReference>
<organism evidence="5 6">
    <name type="scientific">Paenibacillus hemerocallicola</name>
    <dbReference type="NCBI Taxonomy" id="1172614"/>
    <lineage>
        <taxon>Bacteria</taxon>
        <taxon>Bacillati</taxon>
        <taxon>Bacillota</taxon>
        <taxon>Bacilli</taxon>
        <taxon>Bacillales</taxon>
        <taxon>Paenibacillaceae</taxon>
        <taxon>Paenibacillus</taxon>
    </lineage>
</organism>
<accession>A0A5C4T7N9</accession>
<dbReference type="InterPro" id="IPR059106">
    <property type="entry name" value="WHD_MalT"/>
</dbReference>
<dbReference type="InterPro" id="IPR027417">
    <property type="entry name" value="P-loop_NTPase"/>
</dbReference>
<reference evidence="5 6" key="1">
    <citation type="submission" date="2019-05" db="EMBL/GenBank/DDBJ databases">
        <title>We sequenced the genome of Paenibacillus hemerocallicola KCTC 33185 for further insight into its adaptation and study the phylogeny of Paenibacillus.</title>
        <authorList>
            <person name="Narsing Rao M.P."/>
        </authorList>
    </citation>
    <scope>NUCLEOTIDE SEQUENCE [LARGE SCALE GENOMIC DNA]</scope>
    <source>
        <strain evidence="5 6">KCTC 33185</strain>
    </source>
</reference>
<gene>
    <name evidence="5" type="ORF">FE784_17745</name>
</gene>
<dbReference type="SMART" id="SM00421">
    <property type="entry name" value="HTH_LUXR"/>
    <property type="match status" value="1"/>
</dbReference>
<dbReference type="PRINTS" id="PR00038">
    <property type="entry name" value="HTHLUXR"/>
</dbReference>
<keyword evidence="3" id="KW-0804">Transcription</keyword>
<dbReference type="Pfam" id="PF17874">
    <property type="entry name" value="TPR_MalT"/>
    <property type="match status" value="1"/>
</dbReference>